<name>A0A848NQ72_9RALS</name>
<proteinExistence type="predicted"/>
<organism evidence="1 2">
    <name type="scientific">Ralstonia insidiosa</name>
    <dbReference type="NCBI Taxonomy" id="190721"/>
    <lineage>
        <taxon>Bacteria</taxon>
        <taxon>Pseudomonadati</taxon>
        <taxon>Pseudomonadota</taxon>
        <taxon>Betaproteobacteria</taxon>
        <taxon>Burkholderiales</taxon>
        <taxon>Burkholderiaceae</taxon>
        <taxon>Ralstonia</taxon>
    </lineage>
</organism>
<dbReference type="AlphaFoldDB" id="A0A848NQ72"/>
<evidence type="ECO:0000313" key="2">
    <source>
        <dbReference type="Proteomes" id="UP000575469"/>
    </source>
</evidence>
<reference evidence="1 2" key="1">
    <citation type="submission" date="2020-04" db="EMBL/GenBank/DDBJ databases">
        <title>Ralstonia insidiosa genome sequencing and assembly.</title>
        <authorList>
            <person name="Martins R.C.R."/>
            <person name="Perdigao-Neto L.V."/>
            <person name="Levin A.S.S."/>
            <person name="Costa S.F."/>
        </authorList>
    </citation>
    <scope>NUCLEOTIDE SEQUENCE [LARGE SCALE GENOMIC DNA]</scope>
    <source>
        <strain evidence="1 2">5047</strain>
    </source>
</reference>
<accession>A0A848NQ72</accession>
<dbReference type="Proteomes" id="UP000575469">
    <property type="component" value="Unassembled WGS sequence"/>
</dbReference>
<dbReference type="EMBL" id="JABBZM010000003">
    <property type="protein sequence ID" value="NMV37221.1"/>
    <property type="molecule type" value="Genomic_DNA"/>
</dbReference>
<comment type="caution">
    <text evidence="1">The sequence shown here is derived from an EMBL/GenBank/DDBJ whole genome shotgun (WGS) entry which is preliminary data.</text>
</comment>
<gene>
    <name evidence="1" type="ORF">HGR00_04805</name>
</gene>
<sequence>MQITEHPETRVATASAGFATEAARAKRRFLPQSEIAQCQTFRDACVLAWKNRAVDALTHQMLAAHAGLYPSHVSDYFQAEPINPKGNPRRSLPAEKVADVERVLGNHVLSQYLMHRGMLTIMEAVIAERTA</sequence>
<dbReference type="RefSeq" id="WP_169339408.1">
    <property type="nucleotide sequence ID" value="NZ_JABBZM010000003.1"/>
</dbReference>
<protein>
    <submittedName>
        <fullName evidence="1">XRE family transcriptional regulator</fullName>
    </submittedName>
</protein>
<evidence type="ECO:0000313" key="1">
    <source>
        <dbReference type="EMBL" id="NMV37221.1"/>
    </source>
</evidence>